<name>A0A9Q0VPN0_SALVM</name>
<feature type="region of interest" description="Disordered" evidence="1">
    <location>
        <begin position="39"/>
        <end position="79"/>
    </location>
</feature>
<feature type="compositionally biased region" description="Basic and acidic residues" evidence="1">
    <location>
        <begin position="14"/>
        <end position="25"/>
    </location>
</feature>
<dbReference type="Proteomes" id="UP001151529">
    <property type="component" value="Chromosome 16"/>
</dbReference>
<dbReference type="EMBL" id="JAPFFL010000001">
    <property type="protein sequence ID" value="KAJ6752317.1"/>
    <property type="molecule type" value="Genomic_DNA"/>
</dbReference>
<reference evidence="2" key="1">
    <citation type="submission" date="2022-11" db="EMBL/GenBank/DDBJ databases">
        <authorList>
            <person name="Hyden B.L."/>
            <person name="Feng K."/>
            <person name="Yates T."/>
            <person name="Jawdy S."/>
            <person name="Smart L.B."/>
            <person name="Muchero W."/>
        </authorList>
    </citation>
    <scope>NUCLEOTIDE SEQUENCE</scope>
    <source>
        <tissue evidence="2">Shoot tip</tissue>
    </source>
</reference>
<feature type="compositionally biased region" description="Basic and acidic residues" evidence="1">
    <location>
        <begin position="39"/>
        <end position="59"/>
    </location>
</feature>
<proteinExistence type="predicted"/>
<reference evidence="2" key="2">
    <citation type="journal article" date="2023" name="Int. J. Mol. Sci.">
        <title>De Novo Assembly and Annotation of 11 Diverse Shrub Willow (Salix) Genomes Reveals Novel Gene Organization in Sex-Linked Regions.</title>
        <authorList>
            <person name="Hyden B."/>
            <person name="Feng K."/>
            <person name="Yates T.B."/>
            <person name="Jawdy S."/>
            <person name="Cereghino C."/>
            <person name="Smart L.B."/>
            <person name="Muchero W."/>
        </authorList>
    </citation>
    <scope>NUCLEOTIDE SEQUENCE [LARGE SCALE GENOMIC DNA]</scope>
    <source>
        <tissue evidence="2">Shoot tip</tissue>
    </source>
</reference>
<accession>A0A9Q0VPN0</accession>
<gene>
    <name evidence="2" type="ORF">OIU85_002720</name>
</gene>
<sequence length="79" mass="9543">MRWVSGTEGGESLQARDETEGQRRETRWVALIEARDEMGFRDRERRETTQRDRGGEGRRGFQARGYRRERNQKRKQMQL</sequence>
<protein>
    <submittedName>
        <fullName evidence="2">Uncharacterized protein</fullName>
    </submittedName>
</protein>
<comment type="caution">
    <text evidence="2">The sequence shown here is derived from an EMBL/GenBank/DDBJ whole genome shotgun (WGS) entry which is preliminary data.</text>
</comment>
<feature type="compositionally biased region" description="Basic residues" evidence="1">
    <location>
        <begin position="65"/>
        <end position="79"/>
    </location>
</feature>
<feature type="region of interest" description="Disordered" evidence="1">
    <location>
        <begin position="1"/>
        <end position="25"/>
    </location>
</feature>
<evidence type="ECO:0000313" key="3">
    <source>
        <dbReference type="Proteomes" id="UP001151529"/>
    </source>
</evidence>
<evidence type="ECO:0000313" key="2">
    <source>
        <dbReference type="EMBL" id="KAJ6752317.1"/>
    </source>
</evidence>
<organism evidence="2 3">
    <name type="scientific">Salix viminalis</name>
    <name type="common">Common osier</name>
    <name type="synonym">Basket willow</name>
    <dbReference type="NCBI Taxonomy" id="40686"/>
    <lineage>
        <taxon>Eukaryota</taxon>
        <taxon>Viridiplantae</taxon>
        <taxon>Streptophyta</taxon>
        <taxon>Embryophyta</taxon>
        <taxon>Tracheophyta</taxon>
        <taxon>Spermatophyta</taxon>
        <taxon>Magnoliopsida</taxon>
        <taxon>eudicotyledons</taxon>
        <taxon>Gunneridae</taxon>
        <taxon>Pentapetalae</taxon>
        <taxon>rosids</taxon>
        <taxon>fabids</taxon>
        <taxon>Malpighiales</taxon>
        <taxon>Salicaceae</taxon>
        <taxon>Saliceae</taxon>
        <taxon>Salix</taxon>
    </lineage>
</organism>
<keyword evidence="3" id="KW-1185">Reference proteome</keyword>
<dbReference type="AlphaFoldDB" id="A0A9Q0VPN0"/>
<evidence type="ECO:0000256" key="1">
    <source>
        <dbReference type="SAM" id="MobiDB-lite"/>
    </source>
</evidence>